<dbReference type="WBParaSite" id="Minc3s08633g42448">
    <property type="protein sequence ID" value="Minc3s08633g42448"/>
    <property type="gene ID" value="Minc3s08633g42448"/>
</dbReference>
<evidence type="ECO:0000259" key="1">
    <source>
        <dbReference type="Pfam" id="PF23713"/>
    </source>
</evidence>
<keyword evidence="2" id="KW-1185">Reference proteome</keyword>
<proteinExistence type="predicted"/>
<accession>A0A914NPA7</accession>
<name>A0A914NPA7_MELIC</name>
<organism evidence="2 3">
    <name type="scientific">Meloidogyne incognita</name>
    <name type="common">Southern root-knot nematode worm</name>
    <name type="synonym">Oxyuris incognita</name>
    <dbReference type="NCBI Taxonomy" id="6306"/>
    <lineage>
        <taxon>Eukaryota</taxon>
        <taxon>Metazoa</taxon>
        <taxon>Ecdysozoa</taxon>
        <taxon>Nematoda</taxon>
        <taxon>Chromadorea</taxon>
        <taxon>Rhabditida</taxon>
        <taxon>Tylenchina</taxon>
        <taxon>Tylenchomorpha</taxon>
        <taxon>Tylenchoidea</taxon>
        <taxon>Meloidogynidae</taxon>
        <taxon>Meloidogyninae</taxon>
        <taxon>Meloidogyne</taxon>
        <taxon>Meloidogyne incognita group</taxon>
    </lineage>
</organism>
<dbReference type="InterPro" id="IPR056589">
    <property type="entry name" value="WH_Egal-1"/>
</dbReference>
<dbReference type="AlphaFoldDB" id="A0A914NPA7"/>
<reference evidence="3" key="1">
    <citation type="submission" date="2022-11" db="UniProtKB">
        <authorList>
            <consortium name="WormBaseParasite"/>
        </authorList>
    </citation>
    <scope>IDENTIFICATION</scope>
</reference>
<feature type="domain" description="Egal-1 winged helix" evidence="1">
    <location>
        <begin position="8"/>
        <end position="50"/>
    </location>
</feature>
<evidence type="ECO:0000313" key="2">
    <source>
        <dbReference type="Proteomes" id="UP000887563"/>
    </source>
</evidence>
<sequence length="118" mass="13173">MIANEGQFGARGFTEEMRQSVGTTQEGLTEFLGQFPSLFVLDGDQVILKGFGEVEGKNHLMHIPATDYAAEAVQFFVKKLEKFGPELQIKSLLVGARWQKDLSGQKEDTSYLKFESIP</sequence>
<protein>
    <recommendedName>
        <fullName evidence="1">Egal-1 winged helix domain-containing protein</fullName>
    </recommendedName>
</protein>
<dbReference type="Pfam" id="PF23713">
    <property type="entry name" value="WHD_Egal"/>
    <property type="match status" value="1"/>
</dbReference>
<evidence type="ECO:0000313" key="3">
    <source>
        <dbReference type="WBParaSite" id="Minc3s08633g42448"/>
    </source>
</evidence>
<dbReference type="Proteomes" id="UP000887563">
    <property type="component" value="Unplaced"/>
</dbReference>